<reference evidence="2" key="1">
    <citation type="submission" date="2020-10" db="EMBL/GenBank/DDBJ databases">
        <authorList>
            <person name="Gilroy R."/>
        </authorList>
    </citation>
    <scope>NUCLEOTIDE SEQUENCE</scope>
    <source>
        <strain evidence="2">17213</strain>
    </source>
</reference>
<gene>
    <name evidence="2" type="ORF">IAB19_01850</name>
</gene>
<dbReference type="AlphaFoldDB" id="A0A9D9DB46"/>
<protein>
    <recommendedName>
        <fullName evidence="1">Putative sugar diacid recognition domain-containing protein</fullName>
    </recommendedName>
</protein>
<evidence type="ECO:0000259" key="1">
    <source>
        <dbReference type="Pfam" id="PF05651"/>
    </source>
</evidence>
<sequence>MILTSELANAIIDRAMAGIHHNVNVISNDGIIIASGDKSRIGSSHEVGLGICAAVSPPSLSASFICRKLKG</sequence>
<dbReference type="Pfam" id="PF05651">
    <property type="entry name" value="Diacid_rec"/>
    <property type="match status" value="1"/>
</dbReference>
<comment type="caution">
    <text evidence="2">The sequence shown here is derived from an EMBL/GenBank/DDBJ whole genome shotgun (WGS) entry which is preliminary data.</text>
</comment>
<accession>A0A9D9DB46</accession>
<name>A0A9D9DB46_9GAMM</name>
<dbReference type="EMBL" id="JADINH010000029">
    <property type="protein sequence ID" value="MBO8415109.1"/>
    <property type="molecule type" value="Genomic_DNA"/>
</dbReference>
<reference evidence="2" key="2">
    <citation type="journal article" date="2021" name="PeerJ">
        <title>Extensive microbial diversity within the chicken gut microbiome revealed by metagenomics and culture.</title>
        <authorList>
            <person name="Gilroy R."/>
            <person name="Ravi A."/>
            <person name="Getino M."/>
            <person name="Pursley I."/>
            <person name="Horton D.L."/>
            <person name="Alikhan N.F."/>
            <person name="Baker D."/>
            <person name="Gharbi K."/>
            <person name="Hall N."/>
            <person name="Watson M."/>
            <person name="Adriaenssens E.M."/>
            <person name="Foster-Nyarko E."/>
            <person name="Jarju S."/>
            <person name="Secka A."/>
            <person name="Antonio M."/>
            <person name="Oren A."/>
            <person name="Chaudhuri R.R."/>
            <person name="La Ragione R."/>
            <person name="Hildebrand F."/>
            <person name="Pallen M.J."/>
        </authorList>
    </citation>
    <scope>NUCLEOTIDE SEQUENCE</scope>
    <source>
        <strain evidence="2">17213</strain>
    </source>
</reference>
<evidence type="ECO:0000313" key="2">
    <source>
        <dbReference type="EMBL" id="MBO8415109.1"/>
    </source>
</evidence>
<evidence type="ECO:0000313" key="3">
    <source>
        <dbReference type="Proteomes" id="UP000823631"/>
    </source>
</evidence>
<organism evidence="2 3">
    <name type="scientific">Candidatus Avisuccinivibrio stercorigallinarum</name>
    <dbReference type="NCBI Taxonomy" id="2840704"/>
    <lineage>
        <taxon>Bacteria</taxon>
        <taxon>Pseudomonadati</taxon>
        <taxon>Pseudomonadota</taxon>
        <taxon>Gammaproteobacteria</taxon>
        <taxon>Aeromonadales</taxon>
        <taxon>Succinivibrionaceae</taxon>
        <taxon>Succinivibrionaceae incertae sedis</taxon>
        <taxon>Candidatus Avisuccinivibrio</taxon>
    </lineage>
</organism>
<feature type="domain" description="Putative sugar diacid recognition" evidence="1">
    <location>
        <begin position="3"/>
        <end position="51"/>
    </location>
</feature>
<dbReference type="Proteomes" id="UP000823631">
    <property type="component" value="Unassembled WGS sequence"/>
</dbReference>
<dbReference type="InterPro" id="IPR008599">
    <property type="entry name" value="Diacid_rec"/>
</dbReference>
<proteinExistence type="predicted"/>